<evidence type="ECO:0000313" key="7">
    <source>
        <dbReference type="EMBL" id="KAF3760042.1"/>
    </source>
</evidence>
<dbReference type="SUPFAM" id="SSF51905">
    <property type="entry name" value="FAD/NAD(P)-binding domain"/>
    <property type="match status" value="1"/>
</dbReference>
<dbReference type="EMBL" id="MU032354">
    <property type="protein sequence ID" value="KAF3760042.1"/>
    <property type="molecule type" value="Genomic_DNA"/>
</dbReference>
<dbReference type="PRINTS" id="PR00420">
    <property type="entry name" value="RNGMNOXGNASE"/>
</dbReference>
<evidence type="ECO:0000256" key="3">
    <source>
        <dbReference type="ARBA" id="ARBA00022827"/>
    </source>
</evidence>
<dbReference type="PANTHER" id="PTHR13789:SF236">
    <property type="entry name" value="MONOOXYGENASE, PUTATIVE (AFU_ORTHOLOGUE AFUA_6G12060)-RELATED"/>
    <property type="match status" value="1"/>
</dbReference>
<accession>A0A9P4XR02</accession>
<evidence type="ECO:0000256" key="1">
    <source>
        <dbReference type="ARBA" id="ARBA00007992"/>
    </source>
</evidence>
<organism evidence="7 8">
    <name type="scientific">Cryphonectria parasitica (strain ATCC 38755 / EP155)</name>
    <dbReference type="NCBI Taxonomy" id="660469"/>
    <lineage>
        <taxon>Eukaryota</taxon>
        <taxon>Fungi</taxon>
        <taxon>Dikarya</taxon>
        <taxon>Ascomycota</taxon>
        <taxon>Pezizomycotina</taxon>
        <taxon>Sordariomycetes</taxon>
        <taxon>Sordariomycetidae</taxon>
        <taxon>Diaporthales</taxon>
        <taxon>Cryphonectriaceae</taxon>
        <taxon>Cryphonectria-Endothia species complex</taxon>
        <taxon>Cryphonectria</taxon>
    </lineage>
</organism>
<comment type="caution">
    <text evidence="7">The sequence shown here is derived from an EMBL/GenBank/DDBJ whole genome shotgun (WGS) entry which is preliminary data.</text>
</comment>
<gene>
    <name evidence="7" type="ORF">M406DRAFT_269773</name>
</gene>
<evidence type="ECO:0000256" key="4">
    <source>
        <dbReference type="ARBA" id="ARBA00023002"/>
    </source>
</evidence>
<dbReference type="InterPro" id="IPR036188">
    <property type="entry name" value="FAD/NAD-bd_sf"/>
</dbReference>
<evidence type="ECO:0000259" key="6">
    <source>
        <dbReference type="Pfam" id="PF01494"/>
    </source>
</evidence>
<dbReference type="GO" id="GO:0004497">
    <property type="term" value="F:monooxygenase activity"/>
    <property type="evidence" value="ECO:0007669"/>
    <property type="project" value="UniProtKB-KW"/>
</dbReference>
<comment type="similarity">
    <text evidence="1">Belongs to the paxM FAD-dependent monooxygenase family.</text>
</comment>
<dbReference type="InterPro" id="IPR050493">
    <property type="entry name" value="FAD-dep_Monooxygenase_BioMet"/>
</dbReference>
<keyword evidence="4" id="KW-0560">Oxidoreductase</keyword>
<keyword evidence="3" id="KW-0274">FAD</keyword>
<dbReference type="PANTHER" id="PTHR13789">
    <property type="entry name" value="MONOOXYGENASE"/>
    <property type="match status" value="1"/>
</dbReference>
<dbReference type="GO" id="GO:0071949">
    <property type="term" value="F:FAD binding"/>
    <property type="evidence" value="ECO:0007669"/>
    <property type="project" value="InterPro"/>
</dbReference>
<dbReference type="InterPro" id="IPR002938">
    <property type="entry name" value="FAD-bd"/>
</dbReference>
<dbReference type="Gene3D" id="3.50.50.60">
    <property type="entry name" value="FAD/NAD(P)-binding domain"/>
    <property type="match status" value="1"/>
</dbReference>
<feature type="domain" description="FAD-binding" evidence="6">
    <location>
        <begin position="15"/>
        <end position="342"/>
    </location>
</feature>
<dbReference type="Proteomes" id="UP000803844">
    <property type="component" value="Unassembled WGS sequence"/>
</dbReference>
<sequence>MSSADFVRAAPTGISILIVGGGIAGLTLAIEALRQGHTVLSVLERHSHFDEIGDVLAITESAQRCWVNWPGFLDRVRTRAWIGGALSFHKYDGTLLAQLRGELSHDGLRMMGMWRAKLHEELYAYATEVGVGVEFDRRAVRYFEDEKHAYVETQNGQVYSADLIVAADGIGTKSLSVLPTKPETPEPSGYAIYRAGFPLDAAIHDPDIMSFWGNIEDGSQLWIAEDKHVVTTKNISYMMTHRETDDTAEEAWSATCDASNALPFVPVEEGWHPAVSALVRSTPNNRCINWKLVWRSPHPDWTSTGGRIQLIGDAAHPFVPTSGSGAVMAIEDAYSLSTCLSLAGKDNIPLALRAHTKMRFERVSQAQRLGVENREYYHQPDWEAFEKDPAAVAGLVPKWITSHDVYKYTQDNFDKATDAVRNGTPFKNTNGPPGVEYQDWTVKEITHDAFELRKQGKVLTSIVRNY</sequence>
<reference evidence="7" key="1">
    <citation type="journal article" date="2020" name="Phytopathology">
        <title>Genome sequence of the chestnut blight fungus Cryphonectria parasitica EP155: A fundamental resource for an archetypical invasive plant pathogen.</title>
        <authorList>
            <person name="Crouch J.A."/>
            <person name="Dawe A."/>
            <person name="Aerts A."/>
            <person name="Barry K."/>
            <person name="Churchill A.C.L."/>
            <person name="Grimwood J."/>
            <person name="Hillman B."/>
            <person name="Milgroom M.G."/>
            <person name="Pangilinan J."/>
            <person name="Smith M."/>
            <person name="Salamov A."/>
            <person name="Schmutz J."/>
            <person name="Yadav J."/>
            <person name="Grigoriev I.V."/>
            <person name="Nuss D."/>
        </authorList>
    </citation>
    <scope>NUCLEOTIDE SEQUENCE</scope>
    <source>
        <strain evidence="7">EP155</strain>
    </source>
</reference>
<dbReference type="OrthoDB" id="16820at2759"/>
<name>A0A9P4XR02_CRYP1</name>
<proteinExistence type="inferred from homology"/>
<dbReference type="RefSeq" id="XP_040771021.1">
    <property type="nucleotide sequence ID" value="XM_040918028.1"/>
</dbReference>
<keyword evidence="5" id="KW-0503">Monooxygenase</keyword>
<dbReference type="Pfam" id="PF01494">
    <property type="entry name" value="FAD_binding_3"/>
    <property type="match status" value="1"/>
</dbReference>
<evidence type="ECO:0000256" key="5">
    <source>
        <dbReference type="ARBA" id="ARBA00023033"/>
    </source>
</evidence>
<protein>
    <submittedName>
        <fullName evidence="7">FAD/NAD(P)-binding domain-containing protein</fullName>
    </submittedName>
</protein>
<dbReference type="AlphaFoldDB" id="A0A9P4XR02"/>
<keyword evidence="2" id="KW-0285">Flavoprotein</keyword>
<dbReference type="GeneID" id="63835157"/>
<keyword evidence="8" id="KW-1185">Reference proteome</keyword>
<evidence type="ECO:0000256" key="2">
    <source>
        <dbReference type="ARBA" id="ARBA00022630"/>
    </source>
</evidence>
<evidence type="ECO:0000313" key="8">
    <source>
        <dbReference type="Proteomes" id="UP000803844"/>
    </source>
</evidence>